<name>A0A832YY60_9CREN</name>
<gene>
    <name evidence="7" type="ORF">EYH02_03415</name>
</gene>
<evidence type="ECO:0000313" key="8">
    <source>
        <dbReference type="Proteomes" id="UP000605805"/>
    </source>
</evidence>
<comment type="similarity">
    <text evidence="1">Belongs to the desulfoferrodoxin family.</text>
</comment>
<dbReference type="Pfam" id="PF01880">
    <property type="entry name" value="Desulfoferrodox"/>
    <property type="match status" value="1"/>
</dbReference>
<keyword evidence="4" id="KW-0249">Electron transport</keyword>
<reference evidence="7" key="1">
    <citation type="journal article" date="2020" name="ISME J.">
        <title>Gammaproteobacteria mediating utilization of methyl-, sulfur- and petroleum organic compounds in deep ocean hydrothermal plumes.</title>
        <authorList>
            <person name="Zhou Z."/>
            <person name="Liu Y."/>
            <person name="Pan J."/>
            <person name="Cron B.R."/>
            <person name="Toner B.M."/>
            <person name="Anantharaman K."/>
            <person name="Breier J.A."/>
            <person name="Dick G.J."/>
            <person name="Li M."/>
        </authorList>
    </citation>
    <scope>NUCLEOTIDE SEQUENCE</scope>
    <source>
        <strain evidence="7">SZUA-1435</strain>
    </source>
</reference>
<keyword evidence="2" id="KW-0813">Transport</keyword>
<dbReference type="PANTHER" id="PTHR36541:SF1">
    <property type="entry name" value="SUPEROXIDE REDUCTASE-RELATED"/>
    <property type="match status" value="1"/>
</dbReference>
<dbReference type="InterPro" id="IPR051233">
    <property type="entry name" value="Desulfoferrodoxin_SOR"/>
</dbReference>
<keyword evidence="3" id="KW-0479">Metal-binding</keyword>
<evidence type="ECO:0000256" key="2">
    <source>
        <dbReference type="ARBA" id="ARBA00022448"/>
    </source>
</evidence>
<dbReference type="PANTHER" id="PTHR36541">
    <property type="entry name" value="SUPEROXIDE REDUCTASE-RELATED"/>
    <property type="match status" value="1"/>
</dbReference>
<sequence>MSKYLGDMIYSEDRVPPKYASKAASHTPRIDAPDRVRPGEDFTLKIVVGPHPNTVDHSIRWIDVFLYEEGREFNPIHIARILLEAGYTLPEVTLKMRIQKRSVVHAVSYCNLHGLWEARKEIDVE</sequence>
<organism evidence="7 8">
    <name type="scientific">Ignisphaera aggregans</name>
    <dbReference type="NCBI Taxonomy" id="334771"/>
    <lineage>
        <taxon>Archaea</taxon>
        <taxon>Thermoproteota</taxon>
        <taxon>Thermoprotei</taxon>
        <taxon>Desulfurococcales</taxon>
        <taxon>Desulfurococcaceae</taxon>
        <taxon>Ignisphaera</taxon>
    </lineage>
</organism>
<accession>A0A832YY60</accession>
<evidence type="ECO:0000313" key="7">
    <source>
        <dbReference type="EMBL" id="HIP57101.1"/>
    </source>
</evidence>
<evidence type="ECO:0000256" key="1">
    <source>
        <dbReference type="ARBA" id="ARBA00005941"/>
    </source>
</evidence>
<evidence type="ECO:0000256" key="4">
    <source>
        <dbReference type="ARBA" id="ARBA00022982"/>
    </source>
</evidence>
<dbReference type="InterPro" id="IPR002742">
    <property type="entry name" value="Desulfoferrodoxin_Fe-bd_dom"/>
</dbReference>
<dbReference type="InterPro" id="IPR036073">
    <property type="entry name" value="Desulfoferrodoxin_Fe-bd_dom_sf"/>
</dbReference>
<dbReference type="Gene3D" id="2.60.40.730">
    <property type="entry name" value="SOR catalytic domain"/>
    <property type="match status" value="1"/>
</dbReference>
<dbReference type="GO" id="GO:0005506">
    <property type="term" value="F:iron ion binding"/>
    <property type="evidence" value="ECO:0007669"/>
    <property type="project" value="InterPro"/>
</dbReference>
<dbReference type="EMBL" id="DQTV01000064">
    <property type="protein sequence ID" value="HIP57101.1"/>
    <property type="molecule type" value="Genomic_DNA"/>
</dbReference>
<evidence type="ECO:0000256" key="5">
    <source>
        <dbReference type="ARBA" id="ARBA00023004"/>
    </source>
</evidence>
<dbReference type="AlphaFoldDB" id="A0A832YY60"/>
<dbReference type="Proteomes" id="UP000605805">
    <property type="component" value="Unassembled WGS sequence"/>
</dbReference>
<evidence type="ECO:0000259" key="6">
    <source>
        <dbReference type="Pfam" id="PF01880"/>
    </source>
</evidence>
<proteinExistence type="inferred from homology"/>
<feature type="domain" description="Desulfoferrodoxin ferrous iron-binding" evidence="6">
    <location>
        <begin position="21"/>
        <end position="118"/>
    </location>
</feature>
<comment type="caution">
    <text evidence="7">The sequence shown here is derived from an EMBL/GenBank/DDBJ whole genome shotgun (WGS) entry which is preliminary data.</text>
</comment>
<dbReference type="SUPFAM" id="SSF49367">
    <property type="entry name" value="Superoxide reductase-like"/>
    <property type="match status" value="1"/>
</dbReference>
<dbReference type="GO" id="GO:0016491">
    <property type="term" value="F:oxidoreductase activity"/>
    <property type="evidence" value="ECO:0007669"/>
    <property type="project" value="InterPro"/>
</dbReference>
<keyword evidence="5" id="KW-0408">Iron</keyword>
<protein>
    <submittedName>
        <fullName evidence="7">Desulfoferrodoxin</fullName>
    </submittedName>
</protein>
<evidence type="ECO:0000256" key="3">
    <source>
        <dbReference type="ARBA" id="ARBA00022723"/>
    </source>
</evidence>